<evidence type="ECO:0000256" key="2">
    <source>
        <dbReference type="RuleBase" id="RU003707"/>
    </source>
</evidence>
<dbReference type="Gene3D" id="1.10.12.10">
    <property type="entry name" value="Lyase 2-enoyl-coa Hydratase, Chain A, domain 2"/>
    <property type="match status" value="1"/>
</dbReference>
<dbReference type="EMBL" id="LS992241">
    <property type="protein sequence ID" value="SYX82381.1"/>
    <property type="molecule type" value="Genomic_DNA"/>
</dbReference>
<dbReference type="AlphaFoldDB" id="A0A383R6V9"/>
<dbReference type="CDD" id="cd06558">
    <property type="entry name" value="crotonase-like"/>
    <property type="match status" value="1"/>
</dbReference>
<keyword evidence="3" id="KW-0456">Lyase</keyword>
<dbReference type="PANTHER" id="PTHR43459:SF1">
    <property type="entry name" value="EG:BACN32G11.4 PROTEIN"/>
    <property type="match status" value="1"/>
</dbReference>
<dbReference type="EC" id="4.2.1.17" evidence="3"/>
<dbReference type="InterPro" id="IPR018376">
    <property type="entry name" value="Enoyl-CoA_hyd/isom_CS"/>
</dbReference>
<dbReference type="Pfam" id="PF00378">
    <property type="entry name" value="ECH_1"/>
    <property type="match status" value="1"/>
</dbReference>
<evidence type="ECO:0000313" key="4">
    <source>
        <dbReference type="Proteomes" id="UP000304148"/>
    </source>
</evidence>
<sequence length="268" mass="28963">MYETILYEVSAGVARITMNRPDKYNAFTGKMIAEIIDAFRQAGKDAAARCIVLTGAGKAFNAGQDLGDVPGVGGEDVAGQDGAANHGDMLRSRYNPLIMQIRNTELPVIAAVNGVAAGAGMSLALACDMRVMSERAYFVSAFINIGLVPDSGGCYFLPRLVGLAKAIEIATIRDRVTAKEAHRIGLVNRVCSAERLDEEADELAAKLAQLPTRAIWLMKQTMNRGLEKGLAETLEQEAYAQEIAGRTQDHREGMQAFLEKRPPMFKGV</sequence>
<protein>
    <submittedName>
        <fullName evidence="3">Acyl-CoA hydratase</fullName>
        <ecNumber evidence="3">4.2.1.17</ecNumber>
    </submittedName>
</protein>
<accession>A0A383R6V9</accession>
<organism evidence="3 4">
    <name type="scientific">Paenibacillus alvei</name>
    <name type="common">Bacillus alvei</name>
    <dbReference type="NCBI Taxonomy" id="44250"/>
    <lineage>
        <taxon>Bacteria</taxon>
        <taxon>Bacillati</taxon>
        <taxon>Bacillota</taxon>
        <taxon>Bacilli</taxon>
        <taxon>Bacillales</taxon>
        <taxon>Paenibacillaceae</taxon>
        <taxon>Paenibacillus</taxon>
    </lineage>
</organism>
<comment type="similarity">
    <text evidence="1 2">Belongs to the enoyl-CoA hydratase/isomerase family.</text>
</comment>
<dbReference type="Proteomes" id="UP000304148">
    <property type="component" value="Chromosome"/>
</dbReference>
<dbReference type="InterPro" id="IPR029045">
    <property type="entry name" value="ClpP/crotonase-like_dom_sf"/>
</dbReference>
<name>A0A383R6V9_PAEAL</name>
<dbReference type="InterPro" id="IPR014748">
    <property type="entry name" value="Enoyl-CoA_hydra_C"/>
</dbReference>
<dbReference type="RefSeq" id="WP_138184747.1">
    <property type="nucleotide sequence ID" value="NZ_LS992241.1"/>
</dbReference>
<evidence type="ECO:0000256" key="1">
    <source>
        <dbReference type="ARBA" id="ARBA00005254"/>
    </source>
</evidence>
<reference evidence="4" key="1">
    <citation type="submission" date="2018-08" db="EMBL/GenBank/DDBJ databases">
        <authorList>
            <person name="Chevrot R."/>
        </authorList>
    </citation>
    <scope>NUCLEOTIDE SEQUENCE [LARGE SCALE GENOMIC DNA]</scope>
</reference>
<dbReference type="PROSITE" id="PS00166">
    <property type="entry name" value="ENOYL_COA_HYDRATASE"/>
    <property type="match status" value="1"/>
</dbReference>
<evidence type="ECO:0000313" key="3">
    <source>
        <dbReference type="EMBL" id="SYX82381.1"/>
    </source>
</evidence>
<gene>
    <name evidence="3" type="primary">paaG</name>
    <name evidence="3" type="ORF">PBLR_10803</name>
</gene>
<dbReference type="Gene3D" id="3.90.226.10">
    <property type="entry name" value="2-enoyl-CoA Hydratase, Chain A, domain 1"/>
    <property type="match status" value="1"/>
</dbReference>
<proteinExistence type="inferred from homology"/>
<dbReference type="InterPro" id="IPR001753">
    <property type="entry name" value="Enoyl-CoA_hydra/iso"/>
</dbReference>
<dbReference type="PANTHER" id="PTHR43459">
    <property type="entry name" value="ENOYL-COA HYDRATASE"/>
    <property type="match status" value="1"/>
</dbReference>
<dbReference type="GO" id="GO:0004300">
    <property type="term" value="F:enoyl-CoA hydratase activity"/>
    <property type="evidence" value="ECO:0007669"/>
    <property type="project" value="UniProtKB-EC"/>
</dbReference>
<dbReference type="SUPFAM" id="SSF52096">
    <property type="entry name" value="ClpP/crotonase"/>
    <property type="match status" value="1"/>
</dbReference>